<gene>
    <name evidence="2" type="ORF">HPBE_LOCUS3191</name>
</gene>
<organism evidence="2">
    <name type="scientific">Heligmosomoides polygyrus</name>
    <name type="common">Parasitic roundworm</name>
    <dbReference type="NCBI Taxonomy" id="6339"/>
    <lineage>
        <taxon>Eukaryota</taxon>
        <taxon>Metazoa</taxon>
        <taxon>Ecdysozoa</taxon>
        <taxon>Nematoda</taxon>
        <taxon>Chromadorea</taxon>
        <taxon>Rhabditida</taxon>
        <taxon>Rhabditina</taxon>
        <taxon>Rhabditomorpha</taxon>
        <taxon>Strongyloidea</taxon>
        <taxon>Heligmosomidae</taxon>
        <taxon>Heligmosomoides</taxon>
    </lineage>
</organism>
<sequence length="118" mass="13664">MYYLDGTPKNVGFKTPDKSNITVKATGDKPVKHINQVVQSNSVSILWQIPQIVIITAAEILFSITGYEFAYSQVRCFFRHLFLFLQLRFVIASHSFNCHLLQRIVRLRGTRIVIYPFE</sequence>
<feature type="transmembrane region" description="Helical" evidence="1">
    <location>
        <begin position="45"/>
        <end position="64"/>
    </location>
</feature>
<dbReference type="InterPro" id="IPR036259">
    <property type="entry name" value="MFS_trans_sf"/>
</dbReference>
<keyword evidence="1" id="KW-0472">Membrane</keyword>
<protein>
    <submittedName>
        <fullName evidence="2">Uncharacterized protein</fullName>
    </submittedName>
</protein>
<evidence type="ECO:0000313" key="2">
    <source>
        <dbReference type="EMBL" id="VDO31906.1"/>
    </source>
</evidence>
<dbReference type="OrthoDB" id="205993at2759"/>
<dbReference type="EMBL" id="UZAH01006924">
    <property type="protein sequence ID" value="VDO31906.1"/>
    <property type="molecule type" value="Genomic_DNA"/>
</dbReference>
<dbReference type="Gene3D" id="1.20.1250.20">
    <property type="entry name" value="MFS general substrate transporter like domains"/>
    <property type="match status" value="1"/>
</dbReference>
<name>A0A3P7UBX3_HELPZ</name>
<keyword evidence="1" id="KW-1133">Transmembrane helix</keyword>
<evidence type="ECO:0000256" key="1">
    <source>
        <dbReference type="SAM" id="Phobius"/>
    </source>
</evidence>
<accession>A0A3P7UBX3</accession>
<keyword evidence="1" id="KW-0812">Transmembrane</keyword>
<proteinExistence type="predicted"/>
<reference evidence="2" key="1">
    <citation type="submission" date="2018-11" db="EMBL/GenBank/DDBJ databases">
        <authorList>
            <consortium name="Pathogen Informatics"/>
        </authorList>
    </citation>
    <scope>NUCLEOTIDE SEQUENCE [LARGE SCALE GENOMIC DNA]</scope>
</reference>
<dbReference type="AlphaFoldDB" id="A0A3P7UBX3"/>